<feature type="transmembrane region" description="Helical" evidence="1">
    <location>
        <begin position="645"/>
        <end position="664"/>
    </location>
</feature>
<dbReference type="SUPFAM" id="SSF53448">
    <property type="entry name" value="Nucleotide-diphospho-sugar transferases"/>
    <property type="match status" value="1"/>
</dbReference>
<name>A0A2M8DBC2_9BACT</name>
<organism evidence="4 5">
    <name type="scientific">Candidatus Roizmanbacteria bacterium CG_4_9_14_0_8_um_filter_34_12</name>
    <dbReference type="NCBI Taxonomy" id="1974840"/>
    <lineage>
        <taxon>Bacteria</taxon>
        <taxon>Candidatus Roizmaniibacteriota</taxon>
    </lineage>
</organism>
<comment type="caution">
    <text evidence="4">The sequence shown here is derived from an EMBL/GenBank/DDBJ whole genome shotgun (WGS) entry which is preliminary data.</text>
</comment>
<feature type="transmembrane region" description="Helical" evidence="1">
    <location>
        <begin position="246"/>
        <end position="274"/>
    </location>
</feature>
<evidence type="ECO:0000313" key="4">
    <source>
        <dbReference type="EMBL" id="PJB87691.1"/>
    </source>
</evidence>
<feature type="transmembrane region" description="Helical" evidence="1">
    <location>
        <begin position="420"/>
        <end position="438"/>
    </location>
</feature>
<dbReference type="InterPro" id="IPR029044">
    <property type="entry name" value="Nucleotide-diphossugar_trans"/>
</dbReference>
<keyword evidence="1" id="KW-1133">Transmembrane helix</keyword>
<evidence type="ECO:0000313" key="5">
    <source>
        <dbReference type="Proteomes" id="UP000229706"/>
    </source>
</evidence>
<reference evidence="5" key="1">
    <citation type="submission" date="2017-09" db="EMBL/GenBank/DDBJ databases">
        <title>Depth-based differentiation of microbial function through sediment-hosted aquifers and enrichment of novel symbionts in the deep terrestrial subsurface.</title>
        <authorList>
            <person name="Probst A.J."/>
            <person name="Ladd B."/>
            <person name="Jarett J.K."/>
            <person name="Geller-Mcgrath D.E."/>
            <person name="Sieber C.M.K."/>
            <person name="Emerson J.B."/>
            <person name="Anantharaman K."/>
            <person name="Thomas B.C."/>
            <person name="Malmstrom R."/>
            <person name="Stieglmeier M."/>
            <person name="Klingl A."/>
            <person name="Woyke T."/>
            <person name="Ryan C.M."/>
            <person name="Banfield J.F."/>
        </authorList>
    </citation>
    <scope>NUCLEOTIDE SEQUENCE [LARGE SCALE GENOMIC DNA]</scope>
</reference>
<dbReference type="Pfam" id="PF13231">
    <property type="entry name" value="PMT_2"/>
    <property type="match status" value="1"/>
</dbReference>
<dbReference type="Gene3D" id="3.90.550.10">
    <property type="entry name" value="Spore Coat Polysaccharide Biosynthesis Protein SpsA, Chain A"/>
    <property type="match status" value="1"/>
</dbReference>
<proteinExistence type="predicted"/>
<evidence type="ECO:0008006" key="6">
    <source>
        <dbReference type="Google" id="ProtNLM"/>
    </source>
</evidence>
<accession>A0A2M8DBC2</accession>
<feature type="transmembrane region" description="Helical" evidence="1">
    <location>
        <begin position="337"/>
        <end position="357"/>
    </location>
</feature>
<evidence type="ECO:0000256" key="1">
    <source>
        <dbReference type="SAM" id="Phobius"/>
    </source>
</evidence>
<feature type="transmembrane region" description="Helical" evidence="1">
    <location>
        <begin position="621"/>
        <end position="638"/>
    </location>
</feature>
<dbReference type="EMBL" id="PFTH01000206">
    <property type="protein sequence ID" value="PJB87691.1"/>
    <property type="molecule type" value="Genomic_DNA"/>
</dbReference>
<dbReference type="InterPro" id="IPR038731">
    <property type="entry name" value="RgtA/B/C-like"/>
</dbReference>
<protein>
    <recommendedName>
        <fullName evidence="6">Glycosyltransferase 2-like domain-containing protein</fullName>
    </recommendedName>
</protein>
<dbReference type="AlphaFoldDB" id="A0A2M8DBC2"/>
<dbReference type="PANTHER" id="PTHR43685:SF3">
    <property type="entry name" value="SLR2126 PROTEIN"/>
    <property type="match status" value="1"/>
</dbReference>
<dbReference type="Pfam" id="PF00535">
    <property type="entry name" value="Glycos_transf_2"/>
    <property type="match status" value="1"/>
</dbReference>
<evidence type="ECO:0000259" key="3">
    <source>
        <dbReference type="Pfam" id="PF13231"/>
    </source>
</evidence>
<feature type="transmembrane region" description="Helical" evidence="1">
    <location>
        <begin position="571"/>
        <end position="590"/>
    </location>
</feature>
<keyword evidence="1" id="KW-0812">Transmembrane</keyword>
<feature type="domain" description="Glycosyltransferase 2-like" evidence="2">
    <location>
        <begin position="15"/>
        <end position="178"/>
    </location>
</feature>
<feature type="transmembrane region" description="Helical" evidence="1">
    <location>
        <begin position="294"/>
        <end position="317"/>
    </location>
</feature>
<evidence type="ECO:0000259" key="2">
    <source>
        <dbReference type="Pfam" id="PF00535"/>
    </source>
</evidence>
<feature type="transmembrane region" description="Helical" evidence="1">
    <location>
        <begin position="369"/>
        <end position="391"/>
    </location>
</feature>
<gene>
    <name evidence="4" type="ORF">CO083_05725</name>
</gene>
<dbReference type="InterPro" id="IPR001173">
    <property type="entry name" value="Glyco_trans_2-like"/>
</dbReference>
<keyword evidence="1" id="KW-0472">Membrane</keyword>
<feature type="transmembrane region" description="Helical" evidence="1">
    <location>
        <begin position="444"/>
        <end position="472"/>
    </location>
</feature>
<dbReference type="PANTHER" id="PTHR43685">
    <property type="entry name" value="GLYCOSYLTRANSFERASE"/>
    <property type="match status" value="1"/>
</dbReference>
<feature type="transmembrane region" description="Helical" evidence="1">
    <location>
        <begin position="597"/>
        <end position="615"/>
    </location>
</feature>
<dbReference type="InterPro" id="IPR050834">
    <property type="entry name" value="Glycosyltransf_2"/>
</dbReference>
<sequence>MANLQKEKPKLPSATIVIPTYQRTHLALKLAKQIRLYHPNLQIVIVDQENQATKDEKEINKYHIEYHQLDKANTSVAKNLGIVKAKGEIVIFFDDDVEITKDTINNHLKQYTDNKIVGVAGRVINDSDKIPTNTDVETGKTNWLGTRFIYQFWSLKKQIVDFVYGCNMSFRKSTLDQIGGFDENFPKVFEEVDLSARLKKHGDIIFEPDALVYHHKAPSGGIRPEEKNNKNKLIFENYGHYLAKNVLFPFSLITLFLRTVTAIKISISTVGALYKGYFKNLMLQLINLLKQNIWIILLFAIIIFLRLWMVPNFFIFTFSEEWQGTLAWEQVKNFHPIWIGVSQANINFYLGSGFIYLNYLLFLIKNGDLVVLAYFSALLGIATVIVLFFVVRDLFDRKIAFITSIFYGCSTLINYYDRRFWNPSFIPLISILYVYALIKTNKDTRWFILIAILTAASFHFHLLLLLFMIPTIYSVIKNFRKIKWYTWVLMVIFYLVIISPLIVFDLNHNFDNLLAPYKIIFEGKKTGLYFFSFESIKSHINSLVSTLGRIWFIRLNSNLQDIVLETNTYKIPGNIFLALISCAALFWFFIKNRKNGYQIFFISIVSILFAYIVYPSYNPEYYLMGFLTLFTIIIGFFLNSLPKKLICIVISFFILANLLTVLTTTNDYGLTMKKQFIMKTMSYVNNKTFSLETAGSLPNPQFAYAGWRLLFKIYGKTPARSNIDTELGWIYADEISKSDPELHVIVSENPLSLNHKLIQQFQEGKYYGYIYQNSR</sequence>
<dbReference type="Proteomes" id="UP000229706">
    <property type="component" value="Unassembled WGS sequence"/>
</dbReference>
<feature type="transmembrane region" description="Helical" evidence="1">
    <location>
        <begin position="484"/>
        <end position="504"/>
    </location>
</feature>
<feature type="domain" description="Glycosyltransferase RgtA/B/C/D-like" evidence="3">
    <location>
        <begin position="356"/>
        <end position="503"/>
    </location>
</feature>